<feature type="transmembrane region" description="Helical" evidence="12">
    <location>
        <begin position="243"/>
        <end position="263"/>
    </location>
</feature>
<dbReference type="GO" id="GO:0006508">
    <property type="term" value="P:proteolysis"/>
    <property type="evidence" value="ECO:0007669"/>
    <property type="project" value="UniProtKB-KW"/>
</dbReference>
<evidence type="ECO:0000256" key="5">
    <source>
        <dbReference type="ARBA" id="ARBA00022692"/>
    </source>
</evidence>
<keyword evidence="9 12" id="KW-1133">Transmembrane helix</keyword>
<feature type="transmembrane region" description="Helical" evidence="12">
    <location>
        <begin position="144"/>
        <end position="171"/>
    </location>
</feature>
<feature type="transmembrane region" description="Helical" evidence="12">
    <location>
        <begin position="214"/>
        <end position="237"/>
    </location>
</feature>
<keyword evidence="8" id="KW-0862">Zinc</keyword>
<keyword evidence="7" id="KW-0378">Hydrolase</keyword>
<evidence type="ECO:0000256" key="12">
    <source>
        <dbReference type="SAM" id="Phobius"/>
    </source>
</evidence>
<dbReference type="CDD" id="cd06160">
    <property type="entry name" value="S2P-M50_like_2"/>
    <property type="match status" value="1"/>
</dbReference>
<protein>
    <submittedName>
        <fullName evidence="14">Zn-dependent protease</fullName>
    </submittedName>
</protein>
<evidence type="ECO:0000313" key="14">
    <source>
        <dbReference type="EMBL" id="GLQ31966.1"/>
    </source>
</evidence>
<feature type="domain" description="Peptidase M50" evidence="13">
    <location>
        <begin position="241"/>
        <end position="277"/>
    </location>
</feature>
<organism evidence="14 15">
    <name type="scientific">Litoribrevibacter albus</name>
    <dbReference type="NCBI Taxonomy" id="1473156"/>
    <lineage>
        <taxon>Bacteria</taxon>
        <taxon>Pseudomonadati</taxon>
        <taxon>Pseudomonadota</taxon>
        <taxon>Gammaproteobacteria</taxon>
        <taxon>Oceanospirillales</taxon>
        <taxon>Oceanospirillaceae</taxon>
        <taxon>Litoribrevibacter</taxon>
    </lineage>
</organism>
<feature type="domain" description="Peptidase M50" evidence="13">
    <location>
        <begin position="162"/>
        <end position="235"/>
    </location>
</feature>
<name>A0AA37SB63_9GAMM</name>
<keyword evidence="6" id="KW-0479">Metal-binding</keyword>
<comment type="similarity">
    <text evidence="3">Belongs to the peptidase M50B family.</text>
</comment>
<dbReference type="InterPro" id="IPR008915">
    <property type="entry name" value="Peptidase_M50"/>
</dbReference>
<evidence type="ECO:0000256" key="10">
    <source>
        <dbReference type="ARBA" id="ARBA00023049"/>
    </source>
</evidence>
<feature type="transmembrane region" description="Helical" evidence="12">
    <location>
        <begin position="302"/>
        <end position="320"/>
    </location>
</feature>
<reference evidence="14" key="2">
    <citation type="submission" date="2023-01" db="EMBL/GenBank/DDBJ databases">
        <title>Draft genome sequence of Litoribrevibacter albus strain NBRC 110071.</title>
        <authorList>
            <person name="Sun Q."/>
            <person name="Mori K."/>
        </authorList>
    </citation>
    <scope>NUCLEOTIDE SEQUENCE</scope>
    <source>
        <strain evidence="14">NBRC 110071</strain>
    </source>
</reference>
<evidence type="ECO:0000256" key="7">
    <source>
        <dbReference type="ARBA" id="ARBA00022801"/>
    </source>
</evidence>
<evidence type="ECO:0000256" key="2">
    <source>
        <dbReference type="ARBA" id="ARBA00004141"/>
    </source>
</evidence>
<evidence type="ECO:0000313" key="15">
    <source>
        <dbReference type="Proteomes" id="UP001161389"/>
    </source>
</evidence>
<dbReference type="GO" id="GO:0008237">
    <property type="term" value="F:metallopeptidase activity"/>
    <property type="evidence" value="ECO:0007669"/>
    <property type="project" value="UniProtKB-KW"/>
</dbReference>
<keyword evidence="10" id="KW-0482">Metalloprotease</keyword>
<accession>A0AA37SB63</accession>
<evidence type="ECO:0000256" key="3">
    <source>
        <dbReference type="ARBA" id="ARBA00007931"/>
    </source>
</evidence>
<evidence type="ECO:0000256" key="11">
    <source>
        <dbReference type="ARBA" id="ARBA00023136"/>
    </source>
</evidence>
<dbReference type="Proteomes" id="UP001161389">
    <property type="component" value="Unassembled WGS sequence"/>
</dbReference>
<keyword evidence="5 12" id="KW-0812">Transmembrane</keyword>
<sequence>MSNLEESRTDLPTPEAAELLKLELMGKPLRLTTDNEAVQRLYWGEQQVSCAELANVQINEIVHRFQLQVKPEGQPDSTVSISLNLQAQDNTLCYQLWVGERQQESGQCPLPSDGHLVKEKKHTSLIGLAALAFKLLKSAKVVKAALAGASVAGYAWLFSIEFALVLIACLVAHEYGHVRAMKYFGIKTKGIYLIPFVGGLAVSDDKINTRWQDVVISIMGPCFGLFMSLGCWLLFAITGLELFAGAAVLGSLLNLFNLLPILPLDGGHILKSISFSMRSWVGLSVCMAGIGLGLWLSYTFGLALLVFFLIVGSLEIVFEWRQRQYSHLVPLDTYGQLFSAVWYFLVSAGHILVIYSFADSQSPILGLPMKILGS</sequence>
<proteinExistence type="inferred from homology"/>
<feature type="transmembrane region" description="Helical" evidence="12">
    <location>
        <begin position="340"/>
        <end position="358"/>
    </location>
</feature>
<keyword evidence="4 14" id="KW-0645">Protease</keyword>
<keyword evidence="15" id="KW-1185">Reference proteome</keyword>
<dbReference type="RefSeq" id="WP_284381763.1">
    <property type="nucleotide sequence ID" value="NZ_BSNM01000014.1"/>
</dbReference>
<evidence type="ECO:0000256" key="1">
    <source>
        <dbReference type="ARBA" id="ARBA00001947"/>
    </source>
</evidence>
<dbReference type="AlphaFoldDB" id="A0AA37SB63"/>
<comment type="subcellular location">
    <subcellularLocation>
        <location evidence="2">Membrane</location>
        <topology evidence="2">Multi-pass membrane protein</topology>
    </subcellularLocation>
</comment>
<dbReference type="PANTHER" id="PTHR39188">
    <property type="entry name" value="MEMBRANE-ASSOCIATED ZINC METALLOPROTEASE M50B"/>
    <property type="match status" value="1"/>
</dbReference>
<feature type="transmembrane region" description="Helical" evidence="12">
    <location>
        <begin position="275"/>
        <end position="296"/>
    </location>
</feature>
<feature type="transmembrane region" description="Helical" evidence="12">
    <location>
        <begin position="183"/>
        <end position="202"/>
    </location>
</feature>
<dbReference type="EMBL" id="BSNM01000014">
    <property type="protein sequence ID" value="GLQ31966.1"/>
    <property type="molecule type" value="Genomic_DNA"/>
</dbReference>
<evidence type="ECO:0000256" key="4">
    <source>
        <dbReference type="ARBA" id="ARBA00022670"/>
    </source>
</evidence>
<dbReference type="GO" id="GO:0016020">
    <property type="term" value="C:membrane"/>
    <property type="evidence" value="ECO:0007669"/>
    <property type="project" value="UniProtKB-SubCell"/>
</dbReference>
<evidence type="ECO:0000259" key="13">
    <source>
        <dbReference type="Pfam" id="PF02163"/>
    </source>
</evidence>
<comment type="cofactor">
    <cofactor evidence="1">
        <name>Zn(2+)</name>
        <dbReference type="ChEBI" id="CHEBI:29105"/>
    </cofactor>
</comment>
<comment type="caution">
    <text evidence="14">The sequence shown here is derived from an EMBL/GenBank/DDBJ whole genome shotgun (WGS) entry which is preliminary data.</text>
</comment>
<dbReference type="PANTHER" id="PTHR39188:SF3">
    <property type="entry name" value="STAGE IV SPORULATION PROTEIN FB"/>
    <property type="match status" value="1"/>
</dbReference>
<evidence type="ECO:0000256" key="6">
    <source>
        <dbReference type="ARBA" id="ARBA00022723"/>
    </source>
</evidence>
<dbReference type="GO" id="GO:0046872">
    <property type="term" value="F:metal ion binding"/>
    <property type="evidence" value="ECO:0007669"/>
    <property type="project" value="UniProtKB-KW"/>
</dbReference>
<gene>
    <name evidence="14" type="ORF">GCM10007876_24450</name>
</gene>
<dbReference type="Pfam" id="PF02163">
    <property type="entry name" value="Peptidase_M50"/>
    <property type="match status" value="2"/>
</dbReference>
<keyword evidence="11 12" id="KW-0472">Membrane</keyword>
<reference evidence="14" key="1">
    <citation type="journal article" date="2014" name="Int. J. Syst. Evol. Microbiol.">
        <title>Complete genome sequence of Corynebacterium casei LMG S-19264T (=DSM 44701T), isolated from a smear-ripened cheese.</title>
        <authorList>
            <consortium name="US DOE Joint Genome Institute (JGI-PGF)"/>
            <person name="Walter F."/>
            <person name="Albersmeier A."/>
            <person name="Kalinowski J."/>
            <person name="Ruckert C."/>
        </authorList>
    </citation>
    <scope>NUCLEOTIDE SEQUENCE</scope>
    <source>
        <strain evidence="14">NBRC 110071</strain>
    </source>
</reference>
<evidence type="ECO:0000256" key="9">
    <source>
        <dbReference type="ARBA" id="ARBA00022989"/>
    </source>
</evidence>
<evidence type="ECO:0000256" key="8">
    <source>
        <dbReference type="ARBA" id="ARBA00022833"/>
    </source>
</evidence>